<protein>
    <submittedName>
        <fullName evidence="1">Uncharacterized protein</fullName>
    </submittedName>
</protein>
<name>A0ABS0UGY7_9PSED</name>
<sequence length="85" mass="9772">MLENTRRTYGVLRELLSELDSKAKDDNTSYRVSNKKVVERLSAEEQLTTSLLALQRAAQSIENDLSSRQTSYQRRLHGGLRSQFL</sequence>
<gene>
    <name evidence="1" type="ORF">YA0852_12090</name>
</gene>
<reference evidence="1 2" key="1">
    <citation type="submission" date="2020-12" db="EMBL/GenBank/DDBJ databases">
        <title>Comparative genomic insights into the epidemiology and virulence of plant pathogenic Pseudomonads from Turkey.</title>
        <authorList>
            <person name="Dillon M."/>
            <person name="Ruiz-Bedoya T."/>
            <person name="Bendalovic-Torma C."/>
            <person name="Guttman K.M."/>
            <person name="Kwak H."/>
            <person name="Middleton M.A."/>
            <person name="Wang P.W."/>
            <person name="Horuz S."/>
            <person name="Aysan Y."/>
            <person name="Guttman D.S."/>
        </authorList>
    </citation>
    <scope>NUCLEOTIDE SEQUENCE [LARGE SCALE GENOMIC DNA]</scope>
    <source>
        <strain evidence="1 2">S5_IA_2b</strain>
    </source>
</reference>
<organism evidence="1 2">
    <name type="scientific">Pseudomonas synxantha</name>
    <dbReference type="NCBI Taxonomy" id="47883"/>
    <lineage>
        <taxon>Bacteria</taxon>
        <taxon>Pseudomonadati</taxon>
        <taxon>Pseudomonadota</taxon>
        <taxon>Gammaproteobacteria</taxon>
        <taxon>Pseudomonadales</taxon>
        <taxon>Pseudomonadaceae</taxon>
        <taxon>Pseudomonas</taxon>
    </lineage>
</organism>
<accession>A0ABS0UGY7</accession>
<comment type="caution">
    <text evidence="1">The sequence shown here is derived from an EMBL/GenBank/DDBJ whole genome shotgun (WGS) entry which is preliminary data.</text>
</comment>
<dbReference type="RefSeq" id="WP_198719101.1">
    <property type="nucleotide sequence ID" value="NZ_JAEIKU010000011.1"/>
</dbReference>
<keyword evidence="2" id="KW-1185">Reference proteome</keyword>
<dbReference type="EMBL" id="JAEILG010000022">
    <property type="protein sequence ID" value="MBI6564839.1"/>
    <property type="molecule type" value="Genomic_DNA"/>
</dbReference>
<dbReference type="Proteomes" id="UP000648914">
    <property type="component" value="Unassembled WGS sequence"/>
</dbReference>
<evidence type="ECO:0000313" key="2">
    <source>
        <dbReference type="Proteomes" id="UP000648914"/>
    </source>
</evidence>
<proteinExistence type="predicted"/>
<evidence type="ECO:0000313" key="1">
    <source>
        <dbReference type="EMBL" id="MBI6564839.1"/>
    </source>
</evidence>